<name>Q8EW21_MALP2</name>
<feature type="compositionally biased region" description="Gly residues" evidence="1">
    <location>
        <begin position="780"/>
        <end position="796"/>
    </location>
</feature>
<accession>Q8EW21</accession>
<dbReference type="Proteomes" id="UP000002522">
    <property type="component" value="Chromosome"/>
</dbReference>
<sequence>MKKLVIKSGKNKSFFSKKMISISTLSTIVATVPLSAGVCQIVLNNSKYVYKNQSFNSYNELQEYVKSNAKLQKAQEDNNWSITLNGNTKTYSTPEELRNDVLNNYINSNLSLSSNNSSYITRNAASFSSINDSNITSIYQGNHDVAYQNSDDAYKTYFNVKNGYFFNNIYFSTKTELNNYLVSNYLPTANNKTNSIVLKSPSGVESPSIDLSSKDAYQQIEKFISNYSDTTLSYKNSATGKNSLINKTNVNSVLSDVSLSDLDYLHVQSSQGESRYIVDNQSTDEANLIGPYFYNGVLDTGSFMNKKMWKKTNGVKSQVYAQSKIDISIGSFFTSIFNDDNALNLAQAESNKTDAVLFRTLLEDKNGESFDQSFLTELGKLSPKLKAAVVEANTTMMSGKKYNSFYKLSILYNFLLSRIVSWGLGQDVMNLVVNYFTSVANFIQDSLEFVALYNKDLLKSKDGKSLFNVKDFFEIGNPEYNINSSTEYFLNKLKTNYPNLVALSLVYVGAQNNITMAGGLIPFSSFDSSLLFDYGIFDNKDDYYKMEHYLEPVYNVFSSLNTSDMVKIYVGSSGRTDVKALASLSGDELVKKFAELKTGANSNISLELMLSSIGAKNSKYYEMSNSLIKLEINTYLETGTIVKGGYLAQLYSTNPNRDKLGLFINFVNENSENVSLYRAYLAFMMDKRVANNQFIDSNSTSNWTNFGSAISKIGLYLLGSAVQVSTTISKIYNHQSDLSIGWDDEIDGLIPQASSNPIMDMFVKDLVSIPTAVPDSSGNTGQGGNSSGQTGGGSQGGTSSPGAGEGPSTGGSGNSGGSSSNTTTTVVQKEAYSLSTKDAAKKGKILKTPSTTKTSLFDSSVNPSTSAIPEKKVWYITFEDFLNNRLTDASGAQDFYSDIKDAHRLKSIARNANGELMLLNPLDDAMVATSSNFNQLDDLQNQWTTSNNNDSGSTTSKPSSSKYSRPEVESFKKQKKSWWSGTFKSFDKIKNLISIIGSATLGTFTVVFVAMEVFFFIYNLLSETTTQDFYTYTTVDGTEFIWDGGRTVTKYLGLQITQTNGIESMQLLKPVQITLPQVEEYYFFNGIKYYDNTEELKRNQLIYLLNGGEVVNKNFEKSLMFSSSNFDRSSTLSELVSKVVGSLGITKNSDGSFTSDKLNKNSIYLSSINLSSYGVTSSSSQNNYAYLAQSISENIRPTLIVKLPTLVNGYASDSVSDFVFPGNYWENGKVVAQSGEFKNYLVDNSANEIVDSSKSYVDKSNFKVLDANKAVSNAKESLFNTFKNSFNLNTKQILTNDLTRSNKYSNINAVAINKVYTANINGASATFDSLENATNYVLNKLNFSKNLSYEDVYVFENQTFKSINDIMKYVLKNSKVVN</sequence>
<evidence type="ECO:0000313" key="3">
    <source>
        <dbReference type="Proteomes" id="UP000002522"/>
    </source>
</evidence>
<gene>
    <name evidence="2" type="ordered locus">MYPE3860</name>
</gene>
<organism evidence="2 3">
    <name type="scientific">Malacoplasma penetrans (strain HF-2)</name>
    <name type="common">Mycoplasma penetrans</name>
    <dbReference type="NCBI Taxonomy" id="272633"/>
    <lineage>
        <taxon>Bacteria</taxon>
        <taxon>Bacillati</taxon>
        <taxon>Mycoplasmatota</taxon>
        <taxon>Mycoplasmoidales</taxon>
        <taxon>Mycoplasmoidaceae</taxon>
        <taxon>Malacoplasma</taxon>
    </lineage>
</organism>
<feature type="region of interest" description="Disordered" evidence="1">
    <location>
        <begin position="941"/>
        <end position="967"/>
    </location>
</feature>
<evidence type="ECO:0000313" key="2">
    <source>
        <dbReference type="EMBL" id="BAC44175.1"/>
    </source>
</evidence>
<protein>
    <submittedName>
        <fullName evidence="2">Uncharacterized protein</fullName>
    </submittedName>
</protein>
<dbReference type="EMBL" id="BA000026">
    <property type="protein sequence ID" value="BAC44175.1"/>
    <property type="molecule type" value="Genomic_DNA"/>
</dbReference>
<dbReference type="eggNOG" id="ENOG5030N09">
    <property type="taxonomic scope" value="Bacteria"/>
</dbReference>
<proteinExistence type="predicted"/>
<dbReference type="HOGENOM" id="CLU_269705_0_0_14"/>
<keyword evidence="3" id="KW-1185">Reference proteome</keyword>
<feature type="region of interest" description="Disordered" evidence="1">
    <location>
        <begin position="773"/>
        <end position="825"/>
    </location>
</feature>
<evidence type="ECO:0000256" key="1">
    <source>
        <dbReference type="SAM" id="MobiDB-lite"/>
    </source>
</evidence>
<feature type="compositionally biased region" description="Low complexity" evidence="1">
    <location>
        <begin position="944"/>
        <end position="963"/>
    </location>
</feature>
<dbReference type="KEGG" id="mpe:MYPE3860"/>
<dbReference type="STRING" id="272633.gene:10731501"/>
<feature type="compositionally biased region" description="Gly residues" evidence="1">
    <location>
        <begin position="803"/>
        <end position="816"/>
    </location>
</feature>
<reference evidence="2 3" key="1">
    <citation type="journal article" date="2002" name="Nucleic Acids Res.">
        <title>The complete genomic sequence of Mycoplasma penetrans, an intracellular bacterial pathogen in humans.</title>
        <authorList>
            <person name="Sasaki Y."/>
            <person name="Ishikawa J."/>
            <person name="Yamashita A."/>
            <person name="Oshima K."/>
            <person name="Kenri T."/>
            <person name="Furuya K."/>
            <person name="Yoshino C."/>
            <person name="Horino A."/>
            <person name="Shiba T."/>
            <person name="Sasaki T."/>
            <person name="Hattori M."/>
        </authorList>
    </citation>
    <scope>NUCLEOTIDE SEQUENCE [LARGE SCALE GENOMIC DNA]</scope>
    <source>
        <strain evidence="2 3">HF-2</strain>
    </source>
</reference>
<dbReference type="InParanoid" id="Q8EW21"/>
<dbReference type="RefSeq" id="WP_011077211.1">
    <property type="nucleotide sequence ID" value="NC_004432.1"/>
</dbReference>